<keyword evidence="2" id="KW-0812">Transmembrane</keyword>
<dbReference type="AlphaFoldDB" id="A0A835M377"/>
<dbReference type="GO" id="GO:0009535">
    <property type="term" value="C:chloroplast thylakoid membrane"/>
    <property type="evidence" value="ECO:0007669"/>
    <property type="project" value="InterPro"/>
</dbReference>
<accession>A0A835M377</accession>
<name>A0A835M377_9MAGN</name>
<dbReference type="EMBL" id="JADFTS010000003">
    <property type="protein sequence ID" value="KAF9617440.1"/>
    <property type="molecule type" value="Genomic_DNA"/>
</dbReference>
<evidence type="ECO:0000313" key="3">
    <source>
        <dbReference type="EMBL" id="KAF9617440.1"/>
    </source>
</evidence>
<evidence type="ECO:0000256" key="1">
    <source>
        <dbReference type="SAM" id="MobiDB-lite"/>
    </source>
</evidence>
<dbReference type="FunFam" id="1.10.287.110:FF:000080">
    <property type="entry name" value="NAD(P)H-quinone oxidoreductase subunit U chloroplastic"/>
    <property type="match status" value="1"/>
</dbReference>
<dbReference type="Gene3D" id="1.10.287.110">
    <property type="entry name" value="DnaJ domain"/>
    <property type="match status" value="1"/>
</dbReference>
<dbReference type="InterPro" id="IPR044199">
    <property type="entry name" value="NdhU_chloroplastic"/>
</dbReference>
<feature type="region of interest" description="Disordered" evidence="1">
    <location>
        <begin position="1"/>
        <end position="26"/>
    </location>
</feature>
<evidence type="ECO:0000313" key="4">
    <source>
        <dbReference type="Proteomes" id="UP000631114"/>
    </source>
</evidence>
<evidence type="ECO:0000256" key="2">
    <source>
        <dbReference type="SAM" id="Phobius"/>
    </source>
</evidence>
<evidence type="ECO:0008006" key="5">
    <source>
        <dbReference type="Google" id="ProtNLM"/>
    </source>
</evidence>
<keyword evidence="2" id="KW-0472">Membrane</keyword>
<dbReference type="GO" id="GO:0010598">
    <property type="term" value="C:NAD(P)H dehydrogenase complex (plastoquinone)"/>
    <property type="evidence" value="ECO:0007669"/>
    <property type="project" value="InterPro"/>
</dbReference>
<keyword evidence="4" id="KW-1185">Reference proteome</keyword>
<feature type="compositionally biased region" description="Polar residues" evidence="1">
    <location>
        <begin position="1"/>
        <end position="12"/>
    </location>
</feature>
<comment type="caution">
    <text evidence="3">The sequence shown here is derived from an EMBL/GenBank/DDBJ whole genome shotgun (WGS) entry which is preliminary data.</text>
</comment>
<organism evidence="3 4">
    <name type="scientific">Coptis chinensis</name>
    <dbReference type="NCBI Taxonomy" id="261450"/>
    <lineage>
        <taxon>Eukaryota</taxon>
        <taxon>Viridiplantae</taxon>
        <taxon>Streptophyta</taxon>
        <taxon>Embryophyta</taxon>
        <taxon>Tracheophyta</taxon>
        <taxon>Spermatophyta</taxon>
        <taxon>Magnoliopsida</taxon>
        <taxon>Ranunculales</taxon>
        <taxon>Ranunculaceae</taxon>
        <taxon>Coptidoideae</taxon>
        <taxon>Coptis</taxon>
    </lineage>
</organism>
<dbReference type="Proteomes" id="UP000631114">
    <property type="component" value="Unassembled WGS sequence"/>
</dbReference>
<dbReference type="OrthoDB" id="2013770at2759"/>
<reference evidence="3 4" key="1">
    <citation type="submission" date="2020-10" db="EMBL/GenBank/DDBJ databases">
        <title>The Coptis chinensis genome and diversification of protoberbering-type alkaloids.</title>
        <authorList>
            <person name="Wang B."/>
            <person name="Shu S."/>
            <person name="Song C."/>
            <person name="Liu Y."/>
        </authorList>
    </citation>
    <scope>NUCLEOTIDE SEQUENCE [LARGE SCALE GENOMIC DNA]</scope>
    <source>
        <strain evidence="3">HL-2020</strain>
        <tissue evidence="3">Leaf</tissue>
    </source>
</reference>
<protein>
    <recommendedName>
        <fullName evidence="5">NAD(P)H-quinone oxidoreductase subunit U, chloroplastic</fullName>
    </recommendedName>
</protein>
<feature type="transmembrane region" description="Helical" evidence="2">
    <location>
        <begin position="200"/>
        <end position="219"/>
    </location>
</feature>
<dbReference type="SUPFAM" id="SSF46565">
    <property type="entry name" value="Chaperone J-domain"/>
    <property type="match status" value="1"/>
</dbReference>
<dbReference type="PANTHER" id="PTHR47726:SF1">
    <property type="entry name" value="NAD(P)H-QUINONE OXIDOREDUCTASE SUBUNIT U, CHLOROPLASTIC"/>
    <property type="match status" value="1"/>
</dbReference>
<dbReference type="InterPro" id="IPR036869">
    <property type="entry name" value="J_dom_sf"/>
</dbReference>
<dbReference type="PANTHER" id="PTHR47726">
    <property type="entry name" value="NAD(P)H-QUINONE OXIDOREDUCTASE SUBUNIT U, CHLOROPLASTIC"/>
    <property type="match status" value="1"/>
</dbReference>
<gene>
    <name evidence="3" type="ORF">IFM89_036401</name>
</gene>
<sequence length="221" mass="24865">MAMSSTTATIRISHTGDPSGVDSSQTEKLGTWSSQFVRLPVKQIKRVLLQSSSDVPQETSTEVESESAIEPSEVPYSLISAINVEKALRGIAITDADHYGRLGIQRECTYDQVPVAYRNKCEELINQGLEEEELSKRLELLKESYFILSSEEERRLYDWSLARSENSEKYVWPFEVDITPQTSPETPPPQEAEDVGPTRALGYFMLAWLVLGFTLSIALNR</sequence>
<keyword evidence="2" id="KW-1133">Transmembrane helix</keyword>
<proteinExistence type="predicted"/>